<feature type="region of interest" description="Disordered" evidence="2">
    <location>
        <begin position="1"/>
        <end position="29"/>
    </location>
</feature>
<gene>
    <name evidence="4" type="ORF">PgNI_04202</name>
</gene>
<reference evidence="4" key="3">
    <citation type="submission" date="2025-08" db="UniProtKB">
        <authorList>
            <consortium name="RefSeq"/>
        </authorList>
    </citation>
    <scope>IDENTIFICATION</scope>
    <source>
        <strain evidence="4">NI907</strain>
    </source>
</reference>
<evidence type="ECO:0000256" key="1">
    <source>
        <dbReference type="SAM" id="Coils"/>
    </source>
</evidence>
<dbReference type="RefSeq" id="XP_030985790.1">
    <property type="nucleotide sequence ID" value="XM_031124253.1"/>
</dbReference>
<keyword evidence="1" id="KW-0175">Coiled coil</keyword>
<evidence type="ECO:0000256" key="2">
    <source>
        <dbReference type="SAM" id="MobiDB-lite"/>
    </source>
</evidence>
<feature type="compositionally biased region" description="Polar residues" evidence="2">
    <location>
        <begin position="1"/>
        <end position="20"/>
    </location>
</feature>
<organism evidence="3 4">
    <name type="scientific">Pyricularia grisea</name>
    <name type="common">Crabgrass-specific blast fungus</name>
    <name type="synonym">Magnaporthe grisea</name>
    <dbReference type="NCBI Taxonomy" id="148305"/>
    <lineage>
        <taxon>Eukaryota</taxon>
        <taxon>Fungi</taxon>
        <taxon>Dikarya</taxon>
        <taxon>Ascomycota</taxon>
        <taxon>Pezizomycotina</taxon>
        <taxon>Sordariomycetes</taxon>
        <taxon>Sordariomycetidae</taxon>
        <taxon>Magnaporthales</taxon>
        <taxon>Pyriculariaceae</taxon>
        <taxon>Pyricularia</taxon>
    </lineage>
</organism>
<dbReference type="AlphaFoldDB" id="A0A6P8BF08"/>
<dbReference type="GeneID" id="41959162"/>
<evidence type="ECO:0000313" key="4">
    <source>
        <dbReference type="RefSeq" id="XP_030985790.1"/>
    </source>
</evidence>
<protein>
    <submittedName>
        <fullName evidence="4">Uncharacterized protein</fullName>
    </submittedName>
</protein>
<sequence>MRSQSSSLSVMDFTPGSSHGSVGDDDENHEHRAHGVSIVPQPDLTMDSSRILQNHLAFMVRSLQDRVSRLEEKYLDDKTQTGDATAIDEIKSQISQLQTNQKALKVTNEIIQKQLKDMIKVNYAMLGGIDSIRAKLDAQAKSLKPVEGLAERQVRDDILPVWKRSRYDIFGSKLEQCKPLVPPERFGLLPSPHDETYEDLIRRRRQHINARKAQFKDTCDSLSHLSTDVNDKEDRSTIVPSTTASEKLASPKSTLAVPDHGLAFPMLPTDHTSVRERVCSVCYKVNCTFPSHGRSDWTASIVVPRAPRASHSLADIRCARRRGAESWTLDP</sequence>
<keyword evidence="3" id="KW-1185">Reference proteome</keyword>
<feature type="coiled-coil region" evidence="1">
    <location>
        <begin position="60"/>
        <end position="107"/>
    </location>
</feature>
<accession>A0A6P8BF08</accession>
<name>A0A6P8BF08_PYRGI</name>
<dbReference type="Proteomes" id="UP000515153">
    <property type="component" value="Unplaced"/>
</dbReference>
<reference evidence="4" key="2">
    <citation type="submission" date="2019-10" db="EMBL/GenBank/DDBJ databases">
        <authorList>
            <consortium name="NCBI Genome Project"/>
        </authorList>
    </citation>
    <scope>NUCLEOTIDE SEQUENCE</scope>
    <source>
        <strain evidence="4">NI907</strain>
    </source>
</reference>
<dbReference type="KEGG" id="pgri:PgNI_04202"/>
<reference evidence="4" key="1">
    <citation type="journal article" date="2019" name="Mol. Biol. Evol.">
        <title>Blast fungal genomes show frequent chromosomal changes, gene gains and losses, and effector gene turnover.</title>
        <authorList>
            <person name="Gomez Luciano L.B."/>
            <person name="Jason Tsai I."/>
            <person name="Chuma I."/>
            <person name="Tosa Y."/>
            <person name="Chen Y.H."/>
            <person name="Li J.Y."/>
            <person name="Li M.Y."/>
            <person name="Jade Lu M.Y."/>
            <person name="Nakayashiki H."/>
            <person name="Li W.H."/>
        </authorList>
    </citation>
    <scope>NUCLEOTIDE SEQUENCE</scope>
    <source>
        <strain evidence="4">NI907</strain>
    </source>
</reference>
<proteinExistence type="predicted"/>
<evidence type="ECO:0000313" key="3">
    <source>
        <dbReference type="Proteomes" id="UP000515153"/>
    </source>
</evidence>